<organism evidence="4">
    <name type="scientific">Methanobacterium formicicum</name>
    <dbReference type="NCBI Taxonomy" id="2162"/>
    <lineage>
        <taxon>Archaea</taxon>
        <taxon>Methanobacteriati</taxon>
        <taxon>Methanobacteriota</taxon>
        <taxon>Methanomada group</taxon>
        <taxon>Methanobacteria</taxon>
        <taxon>Methanobacteriales</taxon>
        <taxon>Methanobacteriaceae</taxon>
        <taxon>Methanobacterium</taxon>
    </lineage>
</organism>
<feature type="domain" description="Glycosyltransferase subfamily 4-like N-terminal" evidence="3">
    <location>
        <begin position="86"/>
        <end position="211"/>
    </location>
</feature>
<dbReference type="RefSeq" id="WP_048071933.1">
    <property type="nucleotide sequence ID" value="NZ_JARVXG010000041.1"/>
</dbReference>
<evidence type="ECO:0000259" key="2">
    <source>
        <dbReference type="Pfam" id="PF00534"/>
    </source>
</evidence>
<keyword evidence="1 4" id="KW-0808">Transferase</keyword>
<gene>
    <name evidence="4" type="ORF">DSM1535_0252</name>
</gene>
<dbReference type="AlphaFoldDB" id="A0A090JT86"/>
<dbReference type="EMBL" id="LN515531">
    <property type="protein sequence ID" value="CEA12616.1"/>
    <property type="molecule type" value="Genomic_DNA"/>
</dbReference>
<dbReference type="Gene3D" id="3.40.50.2000">
    <property type="entry name" value="Glycogen Phosphorylase B"/>
    <property type="match status" value="2"/>
</dbReference>
<evidence type="ECO:0000259" key="3">
    <source>
        <dbReference type="Pfam" id="PF13439"/>
    </source>
</evidence>
<dbReference type="PANTHER" id="PTHR46401:SF2">
    <property type="entry name" value="GLYCOSYLTRANSFERASE WBBK-RELATED"/>
    <property type="match status" value="1"/>
</dbReference>
<evidence type="ECO:0000256" key="1">
    <source>
        <dbReference type="ARBA" id="ARBA00022679"/>
    </source>
</evidence>
<proteinExistence type="predicted"/>
<feature type="domain" description="Glycosyl transferase family 1" evidence="2">
    <location>
        <begin position="222"/>
        <end position="386"/>
    </location>
</feature>
<accession>A0A090JT86</accession>
<dbReference type="Pfam" id="PF00534">
    <property type="entry name" value="Glycos_transf_1"/>
    <property type="match status" value="1"/>
</dbReference>
<dbReference type="SUPFAM" id="SSF53756">
    <property type="entry name" value="UDP-Glycosyltransferase/glycogen phosphorylase"/>
    <property type="match status" value="1"/>
</dbReference>
<name>A0A090JT86_METFO</name>
<dbReference type="GO" id="GO:0016757">
    <property type="term" value="F:glycosyltransferase activity"/>
    <property type="evidence" value="ECO:0007669"/>
    <property type="project" value="InterPro"/>
</dbReference>
<dbReference type="PATRIC" id="fig|2162.9.peg.264"/>
<evidence type="ECO:0000313" key="4">
    <source>
        <dbReference type="EMBL" id="CEA12616.1"/>
    </source>
</evidence>
<dbReference type="KEGG" id="mfi:DSM1535_0252"/>
<protein>
    <submittedName>
        <fullName evidence="4">Glycosyl transferase</fullName>
    </submittedName>
</protein>
<dbReference type="Pfam" id="PF13439">
    <property type="entry name" value="Glyco_transf_4"/>
    <property type="match status" value="1"/>
</dbReference>
<sequence>MTFRTPIAEDLLIITNTYPFLSNYGGIFVEQQVETIRKNFKEVNVISPLSYFPSFLLNYNFFRNYSSYKISPKNYKNCNVNVFFPRFYPIPKTGNDFFNIRLKRFFFLKAVENVIKKNRLSFDLIHAHFIHPAGYVALELKNKYKKPLIITAHGGDLYTLPFKSKLSFKYVDKILNSSDFIITTSQVNYDILKNKFRVSSNKIEVMANGFDEKIFYPINQDIAKYKLNLPKNLKIILSIGNIVEIKGHNYLISAIDKIKSDCSELLVIIIGKGNPNNLKKQIIDLKLDKHVKIINGVPHDEIPMWINACDLFVLPSLDEGSPTVIPEALACGKPVIATRVGNVPKIINNEKLGILVNPKDSQDLAICIEKAICKEWDSHFISAYAKSKYSNEILSEKILRIYDQLGA</sequence>
<reference evidence="4" key="1">
    <citation type="submission" date="2014-08" db="EMBL/GenBank/DDBJ databases">
        <authorList>
            <person name="Wibberg D."/>
        </authorList>
    </citation>
    <scope>NUCLEOTIDE SEQUENCE</scope>
</reference>
<dbReference type="InterPro" id="IPR028098">
    <property type="entry name" value="Glyco_trans_4-like_N"/>
</dbReference>
<dbReference type="PANTHER" id="PTHR46401">
    <property type="entry name" value="GLYCOSYLTRANSFERASE WBBK-RELATED"/>
    <property type="match status" value="1"/>
</dbReference>
<dbReference type="InterPro" id="IPR001296">
    <property type="entry name" value="Glyco_trans_1"/>
</dbReference>